<keyword evidence="1" id="KW-0812">Transmembrane</keyword>
<evidence type="ECO:0000313" key="3">
    <source>
        <dbReference type="Proteomes" id="UP001143747"/>
    </source>
</evidence>
<evidence type="ECO:0000313" key="2">
    <source>
        <dbReference type="EMBL" id="MDE4907992.1"/>
    </source>
</evidence>
<feature type="transmembrane region" description="Helical" evidence="1">
    <location>
        <begin position="123"/>
        <end position="140"/>
    </location>
</feature>
<feature type="transmembrane region" description="Helical" evidence="1">
    <location>
        <begin position="92"/>
        <end position="111"/>
    </location>
</feature>
<sequence length="141" mass="15709">MKEGYARLSPERKNGLFVLYLLGFAILTVGTYAYPILAVILLFAYPAGALLFGYMTGDSIRAFIAGFFSYVFFILIILLSPGFATYPMDTAYLIRFAGYHLVLPFILGVIGWMSSKKENLPRILALPLSVLWVLLFFSGIS</sequence>
<gene>
    <name evidence="2" type="ORF">L0665_05140</name>
</gene>
<dbReference type="AlphaFoldDB" id="A0A9Q4PYH8"/>
<proteinExistence type="predicted"/>
<protein>
    <submittedName>
        <fullName evidence="2">Uncharacterized protein</fullName>
    </submittedName>
</protein>
<dbReference type="RefSeq" id="WP_274924631.1">
    <property type="nucleotide sequence ID" value="NZ_JAKELO010000002.1"/>
</dbReference>
<reference evidence="2" key="1">
    <citation type="submission" date="2022-01" db="EMBL/GenBank/DDBJ databases">
        <title>Draft genome of Methanogenium marinum DSM 15558.</title>
        <authorList>
            <person name="Chen S.-C."/>
            <person name="You Y.-T."/>
        </authorList>
    </citation>
    <scope>NUCLEOTIDE SEQUENCE</scope>
    <source>
        <strain evidence="2">DSM 15558</strain>
    </source>
</reference>
<keyword evidence="1" id="KW-0472">Membrane</keyword>
<name>A0A9Q4PYH8_9EURY</name>
<dbReference type="Proteomes" id="UP001143747">
    <property type="component" value="Unassembled WGS sequence"/>
</dbReference>
<comment type="caution">
    <text evidence="2">The sequence shown here is derived from an EMBL/GenBank/DDBJ whole genome shotgun (WGS) entry which is preliminary data.</text>
</comment>
<evidence type="ECO:0000256" key="1">
    <source>
        <dbReference type="SAM" id="Phobius"/>
    </source>
</evidence>
<organism evidence="2 3">
    <name type="scientific">Methanogenium marinum</name>
    <dbReference type="NCBI Taxonomy" id="348610"/>
    <lineage>
        <taxon>Archaea</taxon>
        <taxon>Methanobacteriati</taxon>
        <taxon>Methanobacteriota</taxon>
        <taxon>Stenosarchaea group</taxon>
        <taxon>Methanomicrobia</taxon>
        <taxon>Methanomicrobiales</taxon>
        <taxon>Methanomicrobiaceae</taxon>
        <taxon>Methanogenium</taxon>
    </lineage>
</organism>
<feature type="transmembrane region" description="Helical" evidence="1">
    <location>
        <begin position="62"/>
        <end position="86"/>
    </location>
</feature>
<dbReference type="EMBL" id="JAKELO010000002">
    <property type="protein sequence ID" value="MDE4907992.1"/>
    <property type="molecule type" value="Genomic_DNA"/>
</dbReference>
<keyword evidence="1" id="KW-1133">Transmembrane helix</keyword>
<accession>A0A9Q4PYH8</accession>
<keyword evidence="3" id="KW-1185">Reference proteome</keyword>